<proteinExistence type="predicted"/>
<dbReference type="EMBL" id="RCCT01000007">
    <property type="protein sequence ID" value="RLK00007.1"/>
    <property type="molecule type" value="Genomic_DNA"/>
</dbReference>
<dbReference type="Proteomes" id="UP000271700">
    <property type="component" value="Unassembled WGS sequence"/>
</dbReference>
<organism evidence="1 2">
    <name type="scientific">Ruegeria conchae</name>
    <dbReference type="NCBI Taxonomy" id="981384"/>
    <lineage>
        <taxon>Bacteria</taxon>
        <taxon>Pseudomonadati</taxon>
        <taxon>Pseudomonadota</taxon>
        <taxon>Alphaproteobacteria</taxon>
        <taxon>Rhodobacterales</taxon>
        <taxon>Roseobacteraceae</taxon>
        <taxon>Ruegeria</taxon>
    </lineage>
</organism>
<evidence type="ECO:0000313" key="2">
    <source>
        <dbReference type="Proteomes" id="UP000271700"/>
    </source>
</evidence>
<sequence>MFDFSDVTFDMENSYVLEARSQDYAINTNDLSSNLDANDLDLEFEEWADSSDHSPNAEWTSDFLNEYQDPQNLRDMQELMESGVLSPTAEELNQHNQILRVLMTTYGNTIVDLSRATAFSLTR</sequence>
<protein>
    <submittedName>
        <fullName evidence="1">Uncharacterized protein</fullName>
    </submittedName>
</protein>
<accession>A0A497Z9Y5</accession>
<keyword evidence="2" id="KW-1185">Reference proteome</keyword>
<evidence type="ECO:0000313" key="1">
    <source>
        <dbReference type="EMBL" id="RLK00007.1"/>
    </source>
</evidence>
<gene>
    <name evidence="1" type="ORF">CLV75_3931</name>
</gene>
<reference evidence="1 2" key="1">
    <citation type="submission" date="2018-10" db="EMBL/GenBank/DDBJ databases">
        <title>Genomic Encyclopedia of Archaeal and Bacterial Type Strains, Phase II (KMG-II): from individual species to whole genera.</title>
        <authorList>
            <person name="Goeker M."/>
        </authorList>
    </citation>
    <scope>NUCLEOTIDE SEQUENCE [LARGE SCALE GENOMIC DNA]</scope>
    <source>
        <strain evidence="1 2">DSM 29317</strain>
    </source>
</reference>
<dbReference type="AlphaFoldDB" id="A0A497Z9Y5"/>
<name>A0A497Z9Y5_9RHOB</name>
<comment type="caution">
    <text evidence="1">The sequence shown here is derived from an EMBL/GenBank/DDBJ whole genome shotgun (WGS) entry which is preliminary data.</text>
</comment>
<dbReference type="RefSeq" id="WP_010438242.1">
    <property type="nucleotide sequence ID" value="NZ_AEYW01000004.1"/>
</dbReference>